<protein>
    <submittedName>
        <fullName evidence="1">Uncharacterized protein</fullName>
    </submittedName>
</protein>
<comment type="caution">
    <text evidence="1">The sequence shown here is derived from an EMBL/GenBank/DDBJ whole genome shotgun (WGS) entry which is preliminary data.</text>
</comment>
<organism evidence="1 2">
    <name type="scientific">Bifidobacterium longum subsp. infantis</name>
    <dbReference type="NCBI Taxonomy" id="1682"/>
    <lineage>
        <taxon>Bacteria</taxon>
        <taxon>Bacillati</taxon>
        <taxon>Actinomycetota</taxon>
        <taxon>Actinomycetes</taxon>
        <taxon>Bifidobacteriales</taxon>
        <taxon>Bifidobacteriaceae</taxon>
        <taxon>Bifidobacterium</taxon>
    </lineage>
</organism>
<name>A0A4S5B595_BIFLI</name>
<proteinExistence type="predicted"/>
<dbReference type="Proteomes" id="UP000306697">
    <property type="component" value="Unassembled WGS sequence"/>
</dbReference>
<sequence length="343" mass="36756">YKAWQDGPNCGGERILDSEPTNGVAQDLAYDTLSTRSYVDQTSKSVALGVVQNYRGADGSGLATKSNITATANSITSTVSSTYATKSGVTQEISSKITQNNASLDVRFATKAENQTARDLANTAKSDASDARSRVGALEDCISLTSDGVQVGKRSNGVFTGPFTLVGTDGAFHVKTRAANGAVEDVVKLGHDLLAIKSTLKLSDGSHLDRLTAGPYGDNHFALRMNTAGAVFNNHESVQIWQTGWQTITTGNGCEGYASYGYRGGCLRFRGRVKTTVNGDNSLFADPDLLDLATTPVNRNFLLPAYRNGKLEWTNTYVPANTKQVKIYGVWDWVSLDQLSIAQ</sequence>
<dbReference type="EMBL" id="SSWL01000041">
    <property type="protein sequence ID" value="THJ25665.1"/>
    <property type="molecule type" value="Genomic_DNA"/>
</dbReference>
<evidence type="ECO:0000313" key="2">
    <source>
        <dbReference type="Proteomes" id="UP000306697"/>
    </source>
</evidence>
<evidence type="ECO:0000313" key="1">
    <source>
        <dbReference type="EMBL" id="THJ25665.1"/>
    </source>
</evidence>
<gene>
    <name evidence="1" type="ORF">E6L38_12695</name>
</gene>
<reference evidence="1 2" key="1">
    <citation type="submission" date="2019-04" db="EMBL/GenBank/DDBJ databases">
        <title>Genome Announcement To Ensure Probiotic Safety of Bifidobacterium longum subsp infantis UBBI-01.</title>
        <authorList>
            <person name="Sulthana A."/>
            <person name="Lakshmi S.G."/>
            <person name="Madempudi R.S."/>
        </authorList>
    </citation>
    <scope>NUCLEOTIDE SEQUENCE [LARGE SCALE GENOMIC DNA]</scope>
    <source>
        <strain evidence="1 2">UBBI-01</strain>
    </source>
</reference>
<dbReference type="AlphaFoldDB" id="A0A4S5B595"/>
<feature type="non-terminal residue" evidence="1">
    <location>
        <position position="1"/>
    </location>
</feature>
<accession>A0A4S5B595</accession>